<evidence type="ECO:0000313" key="2">
    <source>
        <dbReference type="Proteomes" id="UP000239757"/>
    </source>
</evidence>
<evidence type="ECO:0000313" key="1">
    <source>
        <dbReference type="EMBL" id="PPS08154.1"/>
    </source>
</evidence>
<dbReference type="EMBL" id="KZ664053">
    <property type="protein sequence ID" value="PPS08154.1"/>
    <property type="molecule type" value="Genomic_DNA"/>
</dbReference>
<sequence length="132" mass="15580">MAAFSCFSHRCGGSYHFYIPEWNHRRSYVRLPEQLEDIQLLLDQRSKAEFEWMPYADSDIIECVPLKFLAIQIWVETKNFAAPRDMKALHKLDLRGKTDENCSELLANYIYCRWRRGLGNFIKIGHDDHPTA</sequence>
<name>A0A2P5XXU4_GOSBA</name>
<organism evidence="1 2">
    <name type="scientific">Gossypium barbadense</name>
    <name type="common">Sea Island cotton</name>
    <name type="synonym">Hibiscus barbadensis</name>
    <dbReference type="NCBI Taxonomy" id="3634"/>
    <lineage>
        <taxon>Eukaryota</taxon>
        <taxon>Viridiplantae</taxon>
        <taxon>Streptophyta</taxon>
        <taxon>Embryophyta</taxon>
        <taxon>Tracheophyta</taxon>
        <taxon>Spermatophyta</taxon>
        <taxon>Magnoliopsida</taxon>
        <taxon>eudicotyledons</taxon>
        <taxon>Gunneridae</taxon>
        <taxon>Pentapetalae</taxon>
        <taxon>rosids</taxon>
        <taxon>malvids</taxon>
        <taxon>Malvales</taxon>
        <taxon>Malvaceae</taxon>
        <taxon>Malvoideae</taxon>
        <taxon>Gossypium</taxon>
    </lineage>
</organism>
<dbReference type="Proteomes" id="UP000239757">
    <property type="component" value="Unassembled WGS sequence"/>
</dbReference>
<protein>
    <recommendedName>
        <fullName evidence="3">Aminotransferase-like plant mobile domain-containing protein</fullName>
    </recommendedName>
</protein>
<dbReference type="AlphaFoldDB" id="A0A2P5XXU4"/>
<dbReference type="OrthoDB" id="1002609at2759"/>
<gene>
    <name evidence="1" type="ORF">GOBAR_AA12487</name>
</gene>
<accession>A0A2P5XXU4</accession>
<proteinExistence type="predicted"/>
<evidence type="ECO:0008006" key="3">
    <source>
        <dbReference type="Google" id="ProtNLM"/>
    </source>
</evidence>
<reference evidence="1 2" key="1">
    <citation type="submission" date="2015-01" db="EMBL/GenBank/DDBJ databases">
        <title>Genome of allotetraploid Gossypium barbadense reveals genomic plasticity and fiber elongation in cotton evolution.</title>
        <authorList>
            <person name="Chen X."/>
            <person name="Liu X."/>
            <person name="Zhao B."/>
            <person name="Zheng H."/>
            <person name="Hu Y."/>
            <person name="Lu G."/>
            <person name="Yang C."/>
            <person name="Chen J."/>
            <person name="Shan C."/>
            <person name="Zhang L."/>
            <person name="Zhou Y."/>
            <person name="Wang L."/>
            <person name="Guo W."/>
            <person name="Bai Y."/>
            <person name="Ruan J."/>
            <person name="Shangguan X."/>
            <person name="Mao Y."/>
            <person name="Jiang J."/>
            <person name="Zhu Y."/>
            <person name="Lei J."/>
            <person name="Kang H."/>
            <person name="Chen S."/>
            <person name="He X."/>
            <person name="Wang R."/>
            <person name="Wang Y."/>
            <person name="Chen J."/>
            <person name="Wang L."/>
            <person name="Yu S."/>
            <person name="Wang B."/>
            <person name="Wei J."/>
            <person name="Song S."/>
            <person name="Lu X."/>
            <person name="Gao Z."/>
            <person name="Gu W."/>
            <person name="Deng X."/>
            <person name="Ma D."/>
            <person name="Wang S."/>
            <person name="Liang W."/>
            <person name="Fang L."/>
            <person name="Cai C."/>
            <person name="Zhu X."/>
            <person name="Zhou B."/>
            <person name="Zhang Y."/>
            <person name="Chen Z."/>
            <person name="Xu S."/>
            <person name="Zhu R."/>
            <person name="Wang S."/>
            <person name="Zhang T."/>
            <person name="Zhao G."/>
        </authorList>
    </citation>
    <scope>NUCLEOTIDE SEQUENCE [LARGE SCALE GENOMIC DNA]</scope>
    <source>
        <strain evidence="2">cv. Xinhai21</strain>
        <tissue evidence="1">Leaf</tissue>
    </source>
</reference>